<evidence type="ECO:0000259" key="5">
    <source>
        <dbReference type="PROSITE" id="PS50280"/>
    </source>
</evidence>
<keyword evidence="2" id="KW-0863">Zinc-finger</keyword>
<dbReference type="SMART" id="SM00317">
    <property type="entry name" value="SET"/>
    <property type="match status" value="1"/>
</dbReference>
<dbReference type="InterPro" id="IPR046341">
    <property type="entry name" value="SET_dom_sf"/>
</dbReference>
<dbReference type="InterPro" id="IPR002893">
    <property type="entry name" value="Znf_MYND"/>
</dbReference>
<sequence>MECEYDLALEAKYASEIASLLATPSHEAVQKYYGKLARAGICPCLMVKQTKDMGKGIFADKDFQEDELVLRDRMLVGAQHFSNKVDSFVCSFCCCYIGSIELQIGRRLFLHGESMRDRAKECKIEKSTHCSQLELVVESTNLDENGDGVADLDTTEDPCSDRHSKTRTRLPEEVVESLLNGTLKLPYSERFPLPTVINCIGGCSEEYYCSTSCAEAAWETFHSLLCTGEGSLCKNKDELRNFKQHADETNDIFHVAAQVISMIILKIKRAKQNLHEDFNWSKVLDFWEPFAMGYKRQWWDCVALPDDIDPIEETLFRKEIKDLAWTSLQFLKGAIFEEEYTPLLSLKIYGNIIGMFELNNLDLIVASPVEDYFIYIDDLPHSEKDEAEKITRSFLEALGDDYATCCQGSAFFPLQSCINHSCEPNCKAFKREQDRDGQAILIAIRPIMKGEQIFISYIEEDMPWKERQALLSDYGFACKCCRCLQEQSNSS</sequence>
<keyword evidence="3" id="KW-0862">Zinc</keyword>
<dbReference type="Pfam" id="PF00856">
    <property type="entry name" value="SET"/>
    <property type="match status" value="1"/>
</dbReference>
<dbReference type="GO" id="GO:0008270">
    <property type="term" value="F:zinc ion binding"/>
    <property type="evidence" value="ECO:0007669"/>
    <property type="project" value="UniProtKB-KW"/>
</dbReference>
<dbReference type="InterPro" id="IPR044237">
    <property type="entry name" value="ATXR2-like"/>
</dbReference>
<dbReference type="GO" id="GO:0008168">
    <property type="term" value="F:methyltransferase activity"/>
    <property type="evidence" value="ECO:0007669"/>
    <property type="project" value="InterPro"/>
</dbReference>
<feature type="domain" description="SET" evidence="5">
    <location>
        <begin position="43"/>
        <end position="458"/>
    </location>
</feature>
<dbReference type="Gene3D" id="2.170.270.10">
    <property type="entry name" value="SET domain"/>
    <property type="match status" value="1"/>
</dbReference>
<dbReference type="Pfam" id="PF01753">
    <property type="entry name" value="zf-MYND"/>
    <property type="match status" value="1"/>
</dbReference>
<evidence type="ECO:0000256" key="3">
    <source>
        <dbReference type="ARBA" id="ARBA00022833"/>
    </source>
</evidence>
<dbReference type="SUPFAM" id="SSF82199">
    <property type="entry name" value="SET domain"/>
    <property type="match status" value="1"/>
</dbReference>
<protein>
    <recommendedName>
        <fullName evidence="5">SET domain-containing protein</fullName>
    </recommendedName>
</protein>
<dbReference type="PANTHER" id="PTHR47436">
    <property type="entry name" value="HISTONE-LYSINE N-METHYLTRANSFERASE ATXR2"/>
    <property type="match status" value="1"/>
</dbReference>
<dbReference type="CDD" id="cd20071">
    <property type="entry name" value="SET_SMYD"/>
    <property type="match status" value="1"/>
</dbReference>
<dbReference type="PROSITE" id="PS50280">
    <property type="entry name" value="SET"/>
    <property type="match status" value="1"/>
</dbReference>
<dbReference type="InterPro" id="IPR001214">
    <property type="entry name" value="SET_dom"/>
</dbReference>
<dbReference type="EMBL" id="EF085751">
    <property type="protein sequence ID" value="ABK25047.1"/>
    <property type="molecule type" value="mRNA"/>
</dbReference>
<reference evidence="6" key="1">
    <citation type="journal article" date="2008" name="BMC Genomics">
        <title>A conifer genomics resource of 200,000 spruce (Picea spp.) ESTs and 6,464 high-quality, sequence-finished full-length cDNAs for Sitka spruce (Picea sitchensis).</title>
        <authorList>
            <person name="Ralph S.G."/>
            <person name="Chun H.J."/>
            <person name="Kolosova N."/>
            <person name="Cooper D."/>
            <person name="Oddy C."/>
            <person name="Ritland C.E."/>
            <person name="Kirkpatrick R."/>
            <person name="Moore R."/>
            <person name="Barber S."/>
            <person name="Holt R.A."/>
            <person name="Jones S.J."/>
            <person name="Marra M.A."/>
            <person name="Douglas C.J."/>
            <person name="Ritland K."/>
            <person name="Bohlmann J."/>
        </authorList>
    </citation>
    <scope>NUCLEOTIDE SEQUENCE</scope>
    <source>
        <tissue evidence="6">Green portion of the leader tissue</tissue>
    </source>
</reference>
<evidence type="ECO:0000256" key="2">
    <source>
        <dbReference type="ARBA" id="ARBA00022771"/>
    </source>
</evidence>
<evidence type="ECO:0000256" key="1">
    <source>
        <dbReference type="ARBA" id="ARBA00022723"/>
    </source>
</evidence>
<evidence type="ECO:0000256" key="4">
    <source>
        <dbReference type="SAM" id="MobiDB-lite"/>
    </source>
</evidence>
<evidence type="ECO:0000313" key="6">
    <source>
        <dbReference type="EMBL" id="ABK25047.1"/>
    </source>
</evidence>
<proteinExistence type="evidence at transcript level"/>
<dbReference type="AlphaFoldDB" id="A9NWN6"/>
<feature type="region of interest" description="Disordered" evidence="4">
    <location>
        <begin position="146"/>
        <end position="166"/>
    </location>
</feature>
<dbReference type="PANTHER" id="PTHR47436:SF1">
    <property type="entry name" value="SET DOMAIN-CONTAINING PROTEIN"/>
    <property type="match status" value="1"/>
</dbReference>
<accession>A9NWN6</accession>
<organism evidence="6">
    <name type="scientific">Picea sitchensis</name>
    <name type="common">Sitka spruce</name>
    <name type="synonym">Pinus sitchensis</name>
    <dbReference type="NCBI Taxonomy" id="3332"/>
    <lineage>
        <taxon>Eukaryota</taxon>
        <taxon>Viridiplantae</taxon>
        <taxon>Streptophyta</taxon>
        <taxon>Embryophyta</taxon>
        <taxon>Tracheophyta</taxon>
        <taxon>Spermatophyta</taxon>
        <taxon>Pinopsida</taxon>
        <taxon>Pinidae</taxon>
        <taxon>Conifers I</taxon>
        <taxon>Pinales</taxon>
        <taxon>Pinaceae</taxon>
        <taxon>Picea</taxon>
    </lineage>
</organism>
<name>A9NWN6_PICSI</name>
<dbReference type="OMA" id="TYHSLLC"/>
<keyword evidence="1" id="KW-0479">Metal-binding</keyword>